<keyword evidence="2" id="KW-1185">Reference proteome</keyword>
<dbReference type="EMBL" id="CAJVQC010082462">
    <property type="protein sequence ID" value="CAG8819560.1"/>
    <property type="molecule type" value="Genomic_DNA"/>
</dbReference>
<proteinExistence type="predicted"/>
<evidence type="ECO:0000313" key="1">
    <source>
        <dbReference type="EMBL" id="CAG8819560.1"/>
    </source>
</evidence>
<organism evidence="1 2">
    <name type="scientific">Racocetra persica</name>
    <dbReference type="NCBI Taxonomy" id="160502"/>
    <lineage>
        <taxon>Eukaryota</taxon>
        <taxon>Fungi</taxon>
        <taxon>Fungi incertae sedis</taxon>
        <taxon>Mucoromycota</taxon>
        <taxon>Glomeromycotina</taxon>
        <taxon>Glomeromycetes</taxon>
        <taxon>Diversisporales</taxon>
        <taxon>Gigasporaceae</taxon>
        <taxon>Racocetra</taxon>
    </lineage>
</organism>
<protein>
    <submittedName>
        <fullName evidence="1">6479_t:CDS:1</fullName>
    </submittedName>
</protein>
<sequence length="62" mass="7006">DGTYLIIADTENRIALLSDIVVASGMLSNLINYVYPNFIQNFNNINYLTERAILTPKNNDID</sequence>
<comment type="caution">
    <text evidence="1">The sequence shown here is derived from an EMBL/GenBank/DDBJ whole genome shotgun (WGS) entry which is preliminary data.</text>
</comment>
<name>A0ACA9S154_9GLOM</name>
<reference evidence="1" key="1">
    <citation type="submission" date="2021-06" db="EMBL/GenBank/DDBJ databases">
        <authorList>
            <person name="Kallberg Y."/>
            <person name="Tangrot J."/>
            <person name="Rosling A."/>
        </authorList>
    </citation>
    <scope>NUCLEOTIDE SEQUENCE</scope>
    <source>
        <strain evidence="1">MA461A</strain>
    </source>
</reference>
<dbReference type="Proteomes" id="UP000789920">
    <property type="component" value="Unassembled WGS sequence"/>
</dbReference>
<gene>
    <name evidence="1" type="ORF">RPERSI_LOCUS25159</name>
</gene>
<accession>A0ACA9S154</accession>
<feature type="non-terminal residue" evidence="1">
    <location>
        <position position="62"/>
    </location>
</feature>
<evidence type="ECO:0000313" key="2">
    <source>
        <dbReference type="Proteomes" id="UP000789920"/>
    </source>
</evidence>
<feature type="non-terminal residue" evidence="1">
    <location>
        <position position="1"/>
    </location>
</feature>